<evidence type="ECO:0000256" key="1">
    <source>
        <dbReference type="SAM" id="MobiDB-lite"/>
    </source>
</evidence>
<evidence type="ECO:0000313" key="3">
    <source>
        <dbReference type="Proteomes" id="UP000644699"/>
    </source>
</evidence>
<feature type="compositionally biased region" description="Basic and acidic residues" evidence="1">
    <location>
        <begin position="168"/>
        <end position="214"/>
    </location>
</feature>
<feature type="compositionally biased region" description="Basic and acidic residues" evidence="1">
    <location>
        <begin position="36"/>
        <end position="48"/>
    </location>
</feature>
<dbReference type="Proteomes" id="UP000644699">
    <property type="component" value="Unassembled WGS sequence"/>
</dbReference>
<organism evidence="2 3">
    <name type="scientific">Aureimonas endophytica</name>
    <dbReference type="NCBI Taxonomy" id="2027858"/>
    <lineage>
        <taxon>Bacteria</taxon>
        <taxon>Pseudomonadati</taxon>
        <taxon>Pseudomonadota</taxon>
        <taxon>Alphaproteobacteria</taxon>
        <taxon>Hyphomicrobiales</taxon>
        <taxon>Aurantimonadaceae</taxon>
        <taxon>Aureimonas</taxon>
    </lineage>
</organism>
<sequence>MQFHAAAEQAQHLVAAGMAVPVVDRLEVIEVEQDEAAGRQAERRRLGEEGAAIVDPRQEVGLRGGGEPPFHRLAGERDEEEGADGAEQDALEHHHDDGHVAHDALVDHALAEQRDETEGVEEAVHKKGDRQLALGPHPVRPAPEVAADREGIKAEGHGEEDAALVIGGRERQVLPAQEPERQPAKGRQVEHDARRPAEMDAATHHHQGIAEHHA</sequence>
<evidence type="ECO:0000313" key="2">
    <source>
        <dbReference type="EMBL" id="GGE20811.1"/>
    </source>
</evidence>
<name>A0A917ECI0_9HYPH</name>
<feature type="region of interest" description="Disordered" evidence="1">
    <location>
        <begin position="35"/>
        <end position="87"/>
    </location>
</feature>
<feature type="compositionally biased region" description="Acidic residues" evidence="1">
    <location>
        <begin position="77"/>
        <end position="87"/>
    </location>
</feature>
<proteinExistence type="predicted"/>
<reference evidence="2" key="1">
    <citation type="journal article" date="2014" name="Int. J. Syst. Evol. Microbiol.">
        <title>Complete genome sequence of Corynebacterium casei LMG S-19264T (=DSM 44701T), isolated from a smear-ripened cheese.</title>
        <authorList>
            <consortium name="US DOE Joint Genome Institute (JGI-PGF)"/>
            <person name="Walter F."/>
            <person name="Albersmeier A."/>
            <person name="Kalinowski J."/>
            <person name="Ruckert C."/>
        </authorList>
    </citation>
    <scope>NUCLEOTIDE SEQUENCE</scope>
    <source>
        <strain evidence="2">CGMCC 1.15367</strain>
    </source>
</reference>
<accession>A0A917ECI0</accession>
<feature type="region of interest" description="Disordered" evidence="1">
    <location>
        <begin position="155"/>
        <end position="214"/>
    </location>
</feature>
<dbReference type="EMBL" id="BMIQ01000009">
    <property type="protein sequence ID" value="GGE20811.1"/>
    <property type="molecule type" value="Genomic_DNA"/>
</dbReference>
<dbReference type="AlphaFoldDB" id="A0A917ECI0"/>
<gene>
    <name evidence="2" type="ORF">GCM10011390_45130</name>
</gene>
<protein>
    <submittedName>
        <fullName evidence="2">Uncharacterized protein</fullName>
    </submittedName>
</protein>
<comment type="caution">
    <text evidence="2">The sequence shown here is derived from an EMBL/GenBank/DDBJ whole genome shotgun (WGS) entry which is preliminary data.</text>
</comment>
<reference evidence="2" key="2">
    <citation type="submission" date="2020-09" db="EMBL/GenBank/DDBJ databases">
        <authorList>
            <person name="Sun Q."/>
            <person name="Zhou Y."/>
        </authorList>
    </citation>
    <scope>NUCLEOTIDE SEQUENCE</scope>
    <source>
        <strain evidence="2">CGMCC 1.15367</strain>
    </source>
</reference>
<keyword evidence="3" id="KW-1185">Reference proteome</keyword>